<dbReference type="GO" id="GO:0030313">
    <property type="term" value="C:cell envelope"/>
    <property type="evidence" value="ECO:0007669"/>
    <property type="project" value="UniProtKB-SubCell"/>
</dbReference>
<gene>
    <name evidence="5" type="ORF">F4694_002583</name>
</gene>
<dbReference type="InterPro" id="IPR025997">
    <property type="entry name" value="SBP_2_dom"/>
</dbReference>
<dbReference type="PANTHER" id="PTHR46847:SF1">
    <property type="entry name" value="D-ALLOSE-BINDING PERIPLASMIC PROTEIN-RELATED"/>
    <property type="match status" value="1"/>
</dbReference>
<organism evidence="5 6">
    <name type="scientific">Neobacillus niacini</name>
    <dbReference type="NCBI Taxonomy" id="86668"/>
    <lineage>
        <taxon>Bacteria</taxon>
        <taxon>Bacillati</taxon>
        <taxon>Bacillota</taxon>
        <taxon>Bacilli</taxon>
        <taxon>Bacillales</taxon>
        <taxon>Bacillaceae</taxon>
        <taxon>Neobacillus</taxon>
    </lineage>
</organism>
<comment type="subcellular location">
    <subcellularLocation>
        <location evidence="1">Cell envelope</location>
    </subcellularLocation>
</comment>
<feature type="domain" description="Periplasmic binding protein" evidence="4">
    <location>
        <begin position="48"/>
        <end position="293"/>
    </location>
</feature>
<evidence type="ECO:0000256" key="3">
    <source>
        <dbReference type="ARBA" id="ARBA00022729"/>
    </source>
</evidence>
<dbReference type="EMBL" id="JACCBX010000005">
    <property type="protein sequence ID" value="NYE05808.1"/>
    <property type="molecule type" value="Genomic_DNA"/>
</dbReference>
<dbReference type="InterPro" id="IPR028082">
    <property type="entry name" value="Peripla_BP_I"/>
</dbReference>
<proteinExistence type="inferred from homology"/>
<keyword evidence="3" id="KW-0732">Signal</keyword>
<dbReference type="PANTHER" id="PTHR46847">
    <property type="entry name" value="D-ALLOSE-BINDING PERIPLASMIC PROTEIN-RELATED"/>
    <property type="match status" value="1"/>
</dbReference>
<dbReference type="Proteomes" id="UP000548423">
    <property type="component" value="Unassembled WGS sequence"/>
</dbReference>
<dbReference type="GO" id="GO:0030246">
    <property type="term" value="F:carbohydrate binding"/>
    <property type="evidence" value="ECO:0007669"/>
    <property type="project" value="UniProtKB-ARBA"/>
</dbReference>
<evidence type="ECO:0000313" key="6">
    <source>
        <dbReference type="Proteomes" id="UP000548423"/>
    </source>
</evidence>
<name>A0A852TEM0_9BACI</name>
<dbReference type="SUPFAM" id="SSF53822">
    <property type="entry name" value="Periplasmic binding protein-like I"/>
    <property type="match status" value="1"/>
</dbReference>
<dbReference type="Pfam" id="PF13407">
    <property type="entry name" value="Peripla_BP_4"/>
    <property type="match status" value="1"/>
</dbReference>
<evidence type="ECO:0000256" key="1">
    <source>
        <dbReference type="ARBA" id="ARBA00004196"/>
    </source>
</evidence>
<evidence type="ECO:0000256" key="2">
    <source>
        <dbReference type="ARBA" id="ARBA00007639"/>
    </source>
</evidence>
<evidence type="ECO:0000259" key="4">
    <source>
        <dbReference type="Pfam" id="PF13407"/>
    </source>
</evidence>
<dbReference type="AlphaFoldDB" id="A0A852TEM0"/>
<protein>
    <submittedName>
        <fullName evidence="5">Ribose transport system substrate-binding protein</fullName>
    </submittedName>
</protein>
<comment type="caution">
    <text evidence="5">The sequence shown here is derived from an EMBL/GenBank/DDBJ whole genome shotgun (WGS) entry which is preliminary data.</text>
</comment>
<dbReference type="CDD" id="cd19969">
    <property type="entry name" value="PBP1_ABC_sugar_binding-like"/>
    <property type="match status" value="1"/>
</dbReference>
<reference evidence="6" key="2">
    <citation type="submission" date="2020-08" db="EMBL/GenBank/DDBJ databases">
        <title>The Agave Microbiome: Exploring the role of microbial communities in plant adaptations to desert environments.</title>
        <authorList>
            <person name="Partida-Martinez L.P."/>
        </authorList>
    </citation>
    <scope>NUCLEOTIDE SEQUENCE [LARGE SCALE GENOMIC DNA]</scope>
    <source>
        <strain evidence="6">AT2.8</strain>
    </source>
</reference>
<reference evidence="6" key="1">
    <citation type="submission" date="2020-07" db="EMBL/GenBank/DDBJ databases">
        <authorList>
            <person name="Partida-Martinez L."/>
            <person name="Huntemann M."/>
            <person name="Clum A."/>
            <person name="Wang J."/>
            <person name="Palaniappan K."/>
            <person name="Ritter S."/>
            <person name="Chen I.-M."/>
            <person name="Stamatis D."/>
            <person name="Reddy T."/>
            <person name="O'Malley R."/>
            <person name="Daum C."/>
            <person name="Shapiro N."/>
            <person name="Ivanova N."/>
            <person name="Kyrpides N."/>
            <person name="Woyke T."/>
        </authorList>
    </citation>
    <scope>NUCLEOTIDE SEQUENCE [LARGE SCALE GENOMIC DNA]</scope>
    <source>
        <strain evidence="6">AT2.8</strain>
    </source>
</reference>
<dbReference type="Gene3D" id="3.40.50.2300">
    <property type="match status" value="2"/>
</dbReference>
<sequence length="334" mass="36947">MKRLLFVYSLLIIAFLLFLMNFQSRESIASLDGKPKGLQGEMDEKYVMVTFQAGIDYWKNILKGFEDAAQTLNVSVEYQGAAQYDVNEQITVLEQVIARKPSGIAISAIHPDALDVTIYKAIDAGIPVVLFDSDAPKSNAYSYIGTNNYNAGVTAAHEIADMINHSGKVAVITLPNQQNQIDRLNGFKETIEKQFPNIELVAIKDGEGNQLVARQVAQDLLTEHSDLKGIFATEANGGVGVGEAALQQNKSNQVKIVSFDTDKQTLDMVKDGTITATIAQGTWDMGYWSLNYLFHLRHDLIKPQMDPYTSDILPKMDTGIAVVTKRNVDKYYAN</sequence>
<comment type="similarity">
    <text evidence="2">Belongs to the bacterial solute-binding protein 2 family.</text>
</comment>
<evidence type="ECO:0000313" key="5">
    <source>
        <dbReference type="EMBL" id="NYE05808.1"/>
    </source>
</evidence>
<accession>A0A852TEM0</accession>